<protein>
    <submittedName>
        <fullName evidence="2">Uncharacterized protein</fullName>
    </submittedName>
</protein>
<dbReference type="RefSeq" id="WP_158717644.1">
    <property type="nucleotide sequence ID" value="NZ_JBHMDI010000174.1"/>
</dbReference>
<name>A0ABV5LJK1_9ACTN</name>
<keyword evidence="1" id="KW-1133">Transmembrane helix</keyword>
<keyword evidence="1" id="KW-0472">Membrane</keyword>
<gene>
    <name evidence="2" type="ORF">ACFFUA_33930</name>
</gene>
<evidence type="ECO:0000313" key="2">
    <source>
        <dbReference type="EMBL" id="MFB9352353.1"/>
    </source>
</evidence>
<organism evidence="2 3">
    <name type="scientific">Streptomyces heliomycini</name>
    <dbReference type="NCBI Taxonomy" id="284032"/>
    <lineage>
        <taxon>Bacteria</taxon>
        <taxon>Bacillati</taxon>
        <taxon>Actinomycetota</taxon>
        <taxon>Actinomycetes</taxon>
        <taxon>Kitasatosporales</taxon>
        <taxon>Streptomycetaceae</taxon>
        <taxon>Streptomyces</taxon>
    </lineage>
</organism>
<sequence>MTTNEVREDVPKGGRAPTKSRVPFVSLTVSVVAVLCAGELGAAYFLGGGLFLDRMGVSCEKSGKRMAQVSSASVVPPPPAGAALLEGHEEAGGECMEDSGAPWLAIDRYYRFNGGREAVVIHYRQAAEKSGWMPSGPGSAEASASEAPFDVCFDKDLAGAPALLRLRFESTRTFLMSVESSLDGEPMEC</sequence>
<comment type="caution">
    <text evidence="2">The sequence shown here is derived from an EMBL/GenBank/DDBJ whole genome shotgun (WGS) entry which is preliminary data.</text>
</comment>
<reference evidence="2 3" key="1">
    <citation type="submission" date="2024-09" db="EMBL/GenBank/DDBJ databases">
        <authorList>
            <person name="Sun Q."/>
            <person name="Mori K."/>
        </authorList>
    </citation>
    <scope>NUCLEOTIDE SEQUENCE [LARGE SCALE GENOMIC DNA]</scope>
    <source>
        <strain evidence="2 3">JCM 9767</strain>
    </source>
</reference>
<feature type="transmembrane region" description="Helical" evidence="1">
    <location>
        <begin position="24"/>
        <end position="46"/>
    </location>
</feature>
<evidence type="ECO:0000313" key="3">
    <source>
        <dbReference type="Proteomes" id="UP001589753"/>
    </source>
</evidence>
<dbReference type="Proteomes" id="UP001589753">
    <property type="component" value="Unassembled WGS sequence"/>
</dbReference>
<evidence type="ECO:0000256" key="1">
    <source>
        <dbReference type="SAM" id="Phobius"/>
    </source>
</evidence>
<keyword evidence="1" id="KW-0812">Transmembrane</keyword>
<keyword evidence="3" id="KW-1185">Reference proteome</keyword>
<proteinExistence type="predicted"/>
<dbReference type="EMBL" id="JBHMDI010000174">
    <property type="protein sequence ID" value="MFB9352353.1"/>
    <property type="molecule type" value="Genomic_DNA"/>
</dbReference>
<accession>A0ABV5LJK1</accession>